<dbReference type="EMBL" id="LKMD01000100">
    <property type="protein sequence ID" value="PIB01316.1"/>
    <property type="molecule type" value="Genomic_DNA"/>
</dbReference>
<dbReference type="OrthoDB" id="202203at2759"/>
<organism evidence="6 7">
    <name type="scientific">Cercospora beticola</name>
    <name type="common">Sugarbeet leaf spot fungus</name>
    <dbReference type="NCBI Taxonomy" id="122368"/>
    <lineage>
        <taxon>Eukaryota</taxon>
        <taxon>Fungi</taxon>
        <taxon>Dikarya</taxon>
        <taxon>Ascomycota</taxon>
        <taxon>Pezizomycotina</taxon>
        <taxon>Dothideomycetes</taxon>
        <taxon>Dothideomycetidae</taxon>
        <taxon>Mycosphaerellales</taxon>
        <taxon>Mycosphaerellaceae</taxon>
        <taxon>Cercospora</taxon>
    </lineage>
</organism>
<reference evidence="6 7" key="1">
    <citation type="submission" date="2015-10" db="EMBL/GenBank/DDBJ databases">
        <title>The cercosporin biosynthetic gene cluster was horizontally transferred to several fungal lineages and shown to be expanded in Cercospora beticola based on microsynteny with recipient genomes.</title>
        <authorList>
            <person name="De Jonge R."/>
            <person name="Ebert M.K."/>
            <person name="Suttle J.C."/>
            <person name="Jurick Ii W.M."/>
            <person name="Secor G.A."/>
            <person name="Thomma B.P."/>
            <person name="Van De Peer Y."/>
            <person name="Bolton M.D."/>
        </authorList>
    </citation>
    <scope>NUCLEOTIDE SEQUENCE [LARGE SCALE GENOMIC DNA]</scope>
    <source>
        <strain evidence="6 7">09-40</strain>
    </source>
</reference>
<keyword evidence="2" id="KW-0285">Flavoprotein</keyword>
<dbReference type="Gene3D" id="3.50.50.100">
    <property type="match status" value="1"/>
</dbReference>
<evidence type="ECO:0000313" key="6">
    <source>
        <dbReference type="EMBL" id="PIB01316.1"/>
    </source>
</evidence>
<comment type="similarity">
    <text evidence="1">Belongs to the FAD-dependent oxidoreductase family.</text>
</comment>
<keyword evidence="4" id="KW-0560">Oxidoreductase</keyword>
<dbReference type="SUPFAM" id="SSF51905">
    <property type="entry name" value="FAD/NAD(P)-binding domain"/>
    <property type="match status" value="2"/>
</dbReference>
<name>A0A2G5I8Y0_CERBT</name>
<dbReference type="InterPro" id="IPR023753">
    <property type="entry name" value="FAD/NAD-binding_dom"/>
</dbReference>
<proteinExistence type="inferred from homology"/>
<evidence type="ECO:0000256" key="2">
    <source>
        <dbReference type="ARBA" id="ARBA00022630"/>
    </source>
</evidence>
<dbReference type="PANTHER" id="PTHR43735">
    <property type="entry name" value="APOPTOSIS-INDUCING FACTOR 1"/>
    <property type="match status" value="1"/>
</dbReference>
<dbReference type="AlphaFoldDB" id="A0A2G5I8Y0"/>
<dbReference type="InterPro" id="IPR036188">
    <property type="entry name" value="FAD/NAD-bd_sf"/>
</dbReference>
<comment type="caution">
    <text evidence="6">The sequence shown here is derived from an EMBL/GenBank/DDBJ whole genome shotgun (WGS) entry which is preliminary data.</text>
</comment>
<dbReference type="PANTHER" id="PTHR43735:SF3">
    <property type="entry name" value="FERROPTOSIS SUPPRESSOR PROTEIN 1"/>
    <property type="match status" value="1"/>
</dbReference>
<dbReference type="PRINTS" id="PR00368">
    <property type="entry name" value="FADPNR"/>
</dbReference>
<evidence type="ECO:0000256" key="1">
    <source>
        <dbReference type="ARBA" id="ARBA00006442"/>
    </source>
</evidence>
<keyword evidence="3" id="KW-0274">FAD</keyword>
<evidence type="ECO:0000313" key="7">
    <source>
        <dbReference type="Proteomes" id="UP000230605"/>
    </source>
</evidence>
<evidence type="ECO:0000256" key="3">
    <source>
        <dbReference type="ARBA" id="ARBA00022827"/>
    </source>
</evidence>
<dbReference type="GO" id="GO:0004174">
    <property type="term" value="F:electron-transferring-flavoprotein dehydrogenase activity"/>
    <property type="evidence" value="ECO:0007669"/>
    <property type="project" value="TreeGrafter"/>
</dbReference>
<evidence type="ECO:0000259" key="5">
    <source>
        <dbReference type="Pfam" id="PF07992"/>
    </source>
</evidence>
<accession>A0A2G5I8Y0</accession>
<dbReference type="GO" id="GO:0050660">
    <property type="term" value="F:flavin adenine dinucleotide binding"/>
    <property type="evidence" value="ECO:0007669"/>
    <property type="project" value="TreeGrafter"/>
</dbReference>
<dbReference type="Proteomes" id="UP000230605">
    <property type="component" value="Chromosome 1"/>
</dbReference>
<dbReference type="PRINTS" id="PR00411">
    <property type="entry name" value="PNDRDTASEI"/>
</dbReference>
<evidence type="ECO:0000256" key="4">
    <source>
        <dbReference type="ARBA" id="ARBA00023002"/>
    </source>
</evidence>
<dbReference type="Pfam" id="PF07992">
    <property type="entry name" value="Pyr_redox_2"/>
    <property type="match status" value="1"/>
</dbReference>
<sequence>MVTVVSSRVVHRRQEAHIYAVIRGGDFLLPHFHHRFSRVDKIWQISRICSIFPQQFRPSDNFSEATMSETRNIVVLGVAWAGLGTAHHICKHLLPKLKSSGSGKYVLHLVDPSTHFWWHVAAPRQICSAEGNVSFEKSFVPIKDGFKQYTNLQDSLVFHQASASALDTQSRKVTLTKPDGSTESLEYWALIISTGVRTPTPLTGFQGDHTVSQNALREANTKLKSAQVIVVSGGGPVGVETAGELGAHFGGKAKIVLVTAGKKLLPVFNESRAKKAESLLKKLGVEVRYNTKVNGQNDLGNGKTEVLLSSGEPIQADVYIPAFGVQPNTEWLPNDLKDNKGFVSTNEKTLRVDKAGARVYAAGDVSGVDSGGVMNMYSSLPVLHANIDHDLLSEAKAGNVAEKTYNFVPKETQFVPVGPKTGVAAFNGWSVPGFVVSFAKGRDYMVSRMDGFTEGKKW</sequence>
<gene>
    <name evidence="6" type="ORF">CB0940_00145</name>
</gene>
<protein>
    <recommendedName>
        <fullName evidence="5">FAD/NAD(P)-binding domain-containing protein</fullName>
    </recommendedName>
</protein>
<feature type="domain" description="FAD/NAD(P)-binding" evidence="5">
    <location>
        <begin position="72"/>
        <end position="371"/>
    </location>
</feature>
<dbReference type="GO" id="GO:0005737">
    <property type="term" value="C:cytoplasm"/>
    <property type="evidence" value="ECO:0007669"/>
    <property type="project" value="TreeGrafter"/>
</dbReference>